<sequence>MEFRSLDITVISAKDLKNVNLLSTMDVYVMVAVSGDPRTAKRTQVDKDGGQNPKWNESMKFVIEESGLQSNRVSLVFQIKSDRAMGDKDIGQVQVPLKEIFDFKDEKPKLVTHNVITPSGKSKGTLDFSFLFGEKYESNVPKSVDEPVMAYPAHAGSSAGYAGQPGLYAPPAHGYAYPAPCPPPPHGYSQPSPYPPPPQGYGAPYGYPPAQQPGYPPVQGYGYPPQYAGQYGYAPPVVAPAQKTKKKKKHGGMGMGLAAGLLGGLVLGDMVEDAAEMAAYDAALDTGDFDF</sequence>
<dbReference type="PANTHER" id="PTHR32246:SF163">
    <property type="entry name" value="PROTEIN SRC2-LIKE"/>
    <property type="match status" value="1"/>
</dbReference>
<dbReference type="Proteomes" id="UP001370490">
    <property type="component" value="Unassembled WGS sequence"/>
</dbReference>
<reference evidence="3 4" key="1">
    <citation type="submission" date="2023-12" db="EMBL/GenBank/DDBJ databases">
        <title>A high-quality genome assembly for Dillenia turbinata (Dilleniales).</title>
        <authorList>
            <person name="Chanderbali A."/>
        </authorList>
    </citation>
    <scope>NUCLEOTIDE SEQUENCE [LARGE SCALE GENOMIC DNA]</scope>
    <source>
        <strain evidence="3">LSX21</strain>
        <tissue evidence="3">Leaf</tissue>
    </source>
</reference>
<proteinExistence type="predicted"/>
<dbReference type="Gene3D" id="2.60.40.150">
    <property type="entry name" value="C2 domain"/>
    <property type="match status" value="1"/>
</dbReference>
<comment type="caution">
    <text evidence="3">The sequence shown here is derived from an EMBL/GenBank/DDBJ whole genome shotgun (WGS) entry which is preliminary data.</text>
</comment>
<dbReference type="AlphaFoldDB" id="A0AAN8UA14"/>
<dbReference type="PROSITE" id="PS50004">
    <property type="entry name" value="C2"/>
    <property type="match status" value="1"/>
</dbReference>
<feature type="domain" description="C2" evidence="2">
    <location>
        <begin position="1"/>
        <end position="111"/>
    </location>
</feature>
<accession>A0AAN8UA14</accession>
<dbReference type="SMART" id="SM00239">
    <property type="entry name" value="C2"/>
    <property type="match status" value="1"/>
</dbReference>
<dbReference type="InterPro" id="IPR000008">
    <property type="entry name" value="C2_dom"/>
</dbReference>
<feature type="compositionally biased region" description="Pro residues" evidence="1">
    <location>
        <begin position="187"/>
        <end position="199"/>
    </location>
</feature>
<dbReference type="Pfam" id="PF00168">
    <property type="entry name" value="C2"/>
    <property type="match status" value="1"/>
</dbReference>
<feature type="region of interest" description="Disordered" evidence="1">
    <location>
        <begin position="187"/>
        <end position="209"/>
    </location>
</feature>
<organism evidence="3 4">
    <name type="scientific">Dillenia turbinata</name>
    <dbReference type="NCBI Taxonomy" id="194707"/>
    <lineage>
        <taxon>Eukaryota</taxon>
        <taxon>Viridiplantae</taxon>
        <taxon>Streptophyta</taxon>
        <taxon>Embryophyta</taxon>
        <taxon>Tracheophyta</taxon>
        <taxon>Spermatophyta</taxon>
        <taxon>Magnoliopsida</taxon>
        <taxon>eudicotyledons</taxon>
        <taxon>Gunneridae</taxon>
        <taxon>Pentapetalae</taxon>
        <taxon>Dilleniales</taxon>
        <taxon>Dilleniaceae</taxon>
        <taxon>Dillenia</taxon>
    </lineage>
</organism>
<keyword evidence="4" id="KW-1185">Reference proteome</keyword>
<dbReference type="EMBL" id="JBAMMX010000028">
    <property type="protein sequence ID" value="KAK6911570.1"/>
    <property type="molecule type" value="Genomic_DNA"/>
</dbReference>
<evidence type="ECO:0000313" key="3">
    <source>
        <dbReference type="EMBL" id="KAK6911570.1"/>
    </source>
</evidence>
<protein>
    <submittedName>
        <fullName evidence="3">C2 domain</fullName>
    </submittedName>
</protein>
<evidence type="ECO:0000313" key="4">
    <source>
        <dbReference type="Proteomes" id="UP001370490"/>
    </source>
</evidence>
<evidence type="ECO:0000256" key="1">
    <source>
        <dbReference type="SAM" id="MobiDB-lite"/>
    </source>
</evidence>
<dbReference type="InterPro" id="IPR035892">
    <property type="entry name" value="C2_domain_sf"/>
</dbReference>
<evidence type="ECO:0000259" key="2">
    <source>
        <dbReference type="PROSITE" id="PS50004"/>
    </source>
</evidence>
<name>A0AAN8UA14_9MAGN</name>
<dbReference type="InterPro" id="IPR044750">
    <property type="entry name" value="C2_SRC2/BAP"/>
</dbReference>
<dbReference type="SUPFAM" id="SSF49562">
    <property type="entry name" value="C2 domain (Calcium/lipid-binding domain, CaLB)"/>
    <property type="match status" value="1"/>
</dbReference>
<dbReference type="PANTHER" id="PTHR32246">
    <property type="entry name" value="INGRESSION PROTEIN FIC1"/>
    <property type="match status" value="1"/>
</dbReference>
<dbReference type="GO" id="GO:0006952">
    <property type="term" value="P:defense response"/>
    <property type="evidence" value="ECO:0007669"/>
    <property type="project" value="InterPro"/>
</dbReference>
<gene>
    <name evidence="3" type="ORF">RJ641_023663</name>
</gene>
<dbReference type="CDD" id="cd04051">
    <property type="entry name" value="C2_SRC2_like"/>
    <property type="match status" value="1"/>
</dbReference>